<proteinExistence type="predicted"/>
<reference evidence="1" key="1">
    <citation type="submission" date="2020-05" db="EMBL/GenBank/DDBJ databases">
        <authorList>
            <person name="Chiriac C."/>
            <person name="Salcher M."/>
            <person name="Ghai R."/>
            <person name="Kavagutti S V."/>
        </authorList>
    </citation>
    <scope>NUCLEOTIDE SEQUENCE</scope>
</reference>
<sequence>MYEEQAGGGEVGDGVCCSTDGGWGEGMEGCLGCVKMEVATVTLLDGRVVCNECPDWMLECEGRHILKTVKTDKKIRDALAARRDAGRGDVSRLREVMLKLRGL</sequence>
<protein>
    <submittedName>
        <fullName evidence="1">Uncharacterized protein</fullName>
    </submittedName>
</protein>
<organism evidence="1">
    <name type="scientific">uncultured Caudovirales phage</name>
    <dbReference type="NCBI Taxonomy" id="2100421"/>
    <lineage>
        <taxon>Viruses</taxon>
        <taxon>Duplodnaviria</taxon>
        <taxon>Heunggongvirae</taxon>
        <taxon>Uroviricota</taxon>
        <taxon>Caudoviricetes</taxon>
        <taxon>Peduoviridae</taxon>
        <taxon>Maltschvirus</taxon>
        <taxon>Maltschvirus maltsch</taxon>
    </lineage>
</organism>
<name>A0A6J5PKL6_9CAUD</name>
<evidence type="ECO:0000313" key="1">
    <source>
        <dbReference type="EMBL" id="CAB4172450.1"/>
    </source>
</evidence>
<dbReference type="EMBL" id="LR796883">
    <property type="protein sequence ID" value="CAB4172450.1"/>
    <property type="molecule type" value="Genomic_DNA"/>
</dbReference>
<accession>A0A6J5PKL6</accession>
<gene>
    <name evidence="1" type="ORF">UFOVP938_1</name>
</gene>